<dbReference type="AlphaFoldDB" id="A0A9N8JDB5"/>
<dbReference type="SUPFAM" id="SSF53474">
    <property type="entry name" value="alpha/beta-Hydrolases"/>
    <property type="match status" value="1"/>
</dbReference>
<dbReference type="Pfam" id="PF12697">
    <property type="entry name" value="Abhydrolase_6"/>
    <property type="match status" value="1"/>
</dbReference>
<organism evidence="2 3">
    <name type="scientific">Aureobasidium vineae</name>
    <dbReference type="NCBI Taxonomy" id="2773715"/>
    <lineage>
        <taxon>Eukaryota</taxon>
        <taxon>Fungi</taxon>
        <taxon>Dikarya</taxon>
        <taxon>Ascomycota</taxon>
        <taxon>Pezizomycotina</taxon>
        <taxon>Dothideomycetes</taxon>
        <taxon>Dothideomycetidae</taxon>
        <taxon>Dothideales</taxon>
        <taxon>Saccotheciaceae</taxon>
        <taxon>Aureobasidium</taxon>
    </lineage>
</organism>
<feature type="non-terminal residue" evidence="2">
    <location>
        <position position="300"/>
    </location>
</feature>
<evidence type="ECO:0000313" key="2">
    <source>
        <dbReference type="EMBL" id="CAD0084939.1"/>
    </source>
</evidence>
<dbReference type="EMBL" id="CAIJEN010000004">
    <property type="protein sequence ID" value="CAD0084939.1"/>
    <property type="molecule type" value="Genomic_DNA"/>
</dbReference>
<evidence type="ECO:0000313" key="3">
    <source>
        <dbReference type="Proteomes" id="UP000716446"/>
    </source>
</evidence>
<gene>
    <name evidence="2" type="ORF">AWRI4619_LOCUS3506</name>
</gene>
<name>A0A9N8JDB5_9PEZI</name>
<sequence>MNTSLDLMEHDTLQLPTQSTTNLSYSFLPGDPTTKRLVVFLNGLILPKSSWEQTILAIQSKLQDSQSLRPHLLSYDRYGQDTSDKHPGGEHDVLDVVQDLHNFLAAFCAKDLEGKMPAQLVFVCNSIGCAIARLFADSYPGMVSGMLFLDSIMAHVDLVALWPDVDAIGFDETTLPQGTTTEEVKSVREEYRKRFHVSVPNSEELDRSTLAGLLPRADRPKLRSPLLTVVGHDPETFAQENKYINPVWHEYNKELATLTDSGKSKGPIIAKGCGHFIQRDDPAFVATEVCDLLQRLEEYK</sequence>
<accession>A0A9N8JDB5</accession>
<comment type="caution">
    <text evidence="2">The sequence shown here is derived from an EMBL/GenBank/DDBJ whole genome shotgun (WGS) entry which is preliminary data.</text>
</comment>
<keyword evidence="3" id="KW-1185">Reference proteome</keyword>
<feature type="domain" description="AB hydrolase-1" evidence="1">
    <location>
        <begin position="38"/>
        <end position="286"/>
    </location>
</feature>
<proteinExistence type="predicted"/>
<dbReference type="Proteomes" id="UP000716446">
    <property type="component" value="Unassembled WGS sequence"/>
</dbReference>
<dbReference type="InterPro" id="IPR000073">
    <property type="entry name" value="AB_hydrolase_1"/>
</dbReference>
<evidence type="ECO:0000259" key="1">
    <source>
        <dbReference type="Pfam" id="PF12697"/>
    </source>
</evidence>
<dbReference type="Gene3D" id="3.40.50.1820">
    <property type="entry name" value="alpha/beta hydrolase"/>
    <property type="match status" value="1"/>
</dbReference>
<dbReference type="InterPro" id="IPR029058">
    <property type="entry name" value="AB_hydrolase_fold"/>
</dbReference>
<reference evidence="2" key="1">
    <citation type="submission" date="2020-06" db="EMBL/GenBank/DDBJ databases">
        <authorList>
            <person name="Onetto C."/>
        </authorList>
    </citation>
    <scope>NUCLEOTIDE SEQUENCE</scope>
</reference>
<protein>
    <recommendedName>
        <fullName evidence="1">AB hydrolase-1 domain-containing protein</fullName>
    </recommendedName>
</protein>